<dbReference type="Proteomes" id="UP000006591">
    <property type="component" value="Chromosome 1"/>
</dbReference>
<accession>A0A0E0FK67</accession>
<feature type="compositionally biased region" description="Polar residues" evidence="1">
    <location>
        <begin position="41"/>
        <end position="64"/>
    </location>
</feature>
<evidence type="ECO:0000313" key="3">
    <source>
        <dbReference type="Proteomes" id="UP000006591"/>
    </source>
</evidence>
<dbReference type="HOGENOM" id="CLU_2871508_0_0_1"/>
<sequence length="64" mass="6764">MEGYRGFRSGRGPIIGSHALCVRPIREGFLGVEEDEKGVRTGSSGLTVTPSPRRSASSCIPSSN</sequence>
<dbReference type="Gramene" id="ONIVA01G13890.1">
    <property type="protein sequence ID" value="ONIVA01G13890.1"/>
    <property type="gene ID" value="ONIVA01G13890"/>
</dbReference>
<reference evidence="2" key="1">
    <citation type="submission" date="2015-04" db="UniProtKB">
        <authorList>
            <consortium name="EnsemblPlants"/>
        </authorList>
    </citation>
    <scope>IDENTIFICATION</scope>
    <source>
        <strain evidence="2">SL10</strain>
    </source>
</reference>
<protein>
    <submittedName>
        <fullName evidence="2">Uncharacterized protein</fullName>
    </submittedName>
</protein>
<evidence type="ECO:0000313" key="2">
    <source>
        <dbReference type="EnsemblPlants" id="ONIVA01G13890.1"/>
    </source>
</evidence>
<evidence type="ECO:0000256" key="1">
    <source>
        <dbReference type="SAM" id="MobiDB-lite"/>
    </source>
</evidence>
<keyword evidence="3" id="KW-1185">Reference proteome</keyword>
<proteinExistence type="predicted"/>
<reference evidence="2" key="2">
    <citation type="submission" date="2018-04" db="EMBL/GenBank/DDBJ databases">
        <title>OnivRS2 (Oryza nivara Reference Sequence Version 2).</title>
        <authorList>
            <person name="Zhang J."/>
            <person name="Kudrna D."/>
            <person name="Lee S."/>
            <person name="Talag J."/>
            <person name="Rajasekar S."/>
            <person name="Welchert J."/>
            <person name="Hsing Y.-I."/>
            <person name="Wing R.A."/>
        </authorList>
    </citation>
    <scope>NUCLEOTIDE SEQUENCE [LARGE SCALE GENOMIC DNA]</scope>
</reference>
<name>A0A0E0FK67_ORYNI</name>
<organism evidence="2">
    <name type="scientific">Oryza nivara</name>
    <name type="common">Indian wild rice</name>
    <name type="synonym">Oryza sativa f. spontanea</name>
    <dbReference type="NCBI Taxonomy" id="4536"/>
    <lineage>
        <taxon>Eukaryota</taxon>
        <taxon>Viridiplantae</taxon>
        <taxon>Streptophyta</taxon>
        <taxon>Embryophyta</taxon>
        <taxon>Tracheophyta</taxon>
        <taxon>Spermatophyta</taxon>
        <taxon>Magnoliopsida</taxon>
        <taxon>Liliopsida</taxon>
        <taxon>Poales</taxon>
        <taxon>Poaceae</taxon>
        <taxon>BOP clade</taxon>
        <taxon>Oryzoideae</taxon>
        <taxon>Oryzeae</taxon>
        <taxon>Oryzinae</taxon>
        <taxon>Oryza</taxon>
    </lineage>
</organism>
<dbReference type="EnsemblPlants" id="ONIVA01G13890.1">
    <property type="protein sequence ID" value="ONIVA01G13890.1"/>
    <property type="gene ID" value="ONIVA01G13890"/>
</dbReference>
<feature type="region of interest" description="Disordered" evidence="1">
    <location>
        <begin position="36"/>
        <end position="64"/>
    </location>
</feature>
<dbReference type="AlphaFoldDB" id="A0A0E0FK67"/>